<keyword evidence="6" id="KW-1185">Reference proteome</keyword>
<accession>A0A239NQG9</accession>
<dbReference type="AlphaFoldDB" id="A0A239NQG9"/>
<dbReference type="GO" id="GO:0004222">
    <property type="term" value="F:metalloendopeptidase activity"/>
    <property type="evidence" value="ECO:0007669"/>
    <property type="project" value="TreeGrafter"/>
</dbReference>
<evidence type="ECO:0000256" key="1">
    <source>
        <dbReference type="ARBA" id="ARBA00022729"/>
    </source>
</evidence>
<dbReference type="PANTHER" id="PTHR21666">
    <property type="entry name" value="PEPTIDASE-RELATED"/>
    <property type="match status" value="1"/>
</dbReference>
<dbReference type="Pfam" id="PF01551">
    <property type="entry name" value="Peptidase_M23"/>
    <property type="match status" value="1"/>
</dbReference>
<feature type="chain" id="PRO_5013212504" evidence="3">
    <location>
        <begin position="32"/>
        <end position="315"/>
    </location>
</feature>
<dbReference type="InterPro" id="IPR011055">
    <property type="entry name" value="Dup_hybrid_motif"/>
</dbReference>
<name>A0A239NQG9_9ACTN</name>
<dbReference type="EMBL" id="FZPH01000010">
    <property type="protein sequence ID" value="SNT56713.1"/>
    <property type="molecule type" value="Genomic_DNA"/>
</dbReference>
<proteinExistence type="predicted"/>
<evidence type="ECO:0000256" key="3">
    <source>
        <dbReference type="SAM" id="SignalP"/>
    </source>
</evidence>
<feature type="signal peptide" evidence="3">
    <location>
        <begin position="1"/>
        <end position="31"/>
    </location>
</feature>
<gene>
    <name evidence="5" type="ORF">SAMN05421812_11017</name>
</gene>
<evidence type="ECO:0000313" key="5">
    <source>
        <dbReference type="EMBL" id="SNT56713.1"/>
    </source>
</evidence>
<dbReference type="Proteomes" id="UP000198362">
    <property type="component" value="Unassembled WGS sequence"/>
</dbReference>
<feature type="domain" description="M23ase beta-sheet core" evidence="4">
    <location>
        <begin position="76"/>
        <end position="160"/>
    </location>
</feature>
<dbReference type="InterPro" id="IPR016047">
    <property type="entry name" value="M23ase_b-sheet_dom"/>
</dbReference>
<protein>
    <submittedName>
        <fullName evidence="5">Peptidase family M23</fullName>
    </submittedName>
</protein>
<dbReference type="CDD" id="cd12797">
    <property type="entry name" value="M23_peptidase"/>
    <property type="match status" value="1"/>
</dbReference>
<sequence length="315" mass="34188">MITSASRRVGAVGLTALVGAFSALSASPAHAAPVYEASSGPRPHFQLPFPCAEQWRLGTYVGHDDYEIDMTMVGQASLGRPIVASYSGTVMASGDGGDAGLRVRLWHGGGWQTEYYHMRDWPLVSVGQFVQQGQVLGFVGSTGKSSGPHLHYAQRSNGSQTSNGTVVQSYFNGAPSGITHDNSDYGYNDISQNCHGGLYREPNGVMAVAKRMVQCSTAAAQDFNLPSIAARQQQRGNICDRWRRQVPPEWHRMEPDPQRAVCQHVVDLATWASCAAGRGNVARSVQRTRDLPGYQYRPEASQRSGMEQPPLYEGS</sequence>
<organism evidence="5 6">
    <name type="scientific">Asanoa hainanensis</name>
    <dbReference type="NCBI Taxonomy" id="560556"/>
    <lineage>
        <taxon>Bacteria</taxon>
        <taxon>Bacillati</taxon>
        <taxon>Actinomycetota</taxon>
        <taxon>Actinomycetes</taxon>
        <taxon>Micromonosporales</taxon>
        <taxon>Micromonosporaceae</taxon>
        <taxon>Asanoa</taxon>
    </lineage>
</organism>
<feature type="region of interest" description="Disordered" evidence="2">
    <location>
        <begin position="289"/>
        <end position="315"/>
    </location>
</feature>
<evidence type="ECO:0000256" key="2">
    <source>
        <dbReference type="SAM" id="MobiDB-lite"/>
    </source>
</evidence>
<evidence type="ECO:0000313" key="6">
    <source>
        <dbReference type="Proteomes" id="UP000198362"/>
    </source>
</evidence>
<keyword evidence="1 3" id="KW-0732">Signal</keyword>
<dbReference type="Gene3D" id="2.70.70.10">
    <property type="entry name" value="Glucose Permease (Domain IIA)"/>
    <property type="match status" value="1"/>
</dbReference>
<reference evidence="5 6" key="1">
    <citation type="submission" date="2017-06" db="EMBL/GenBank/DDBJ databases">
        <authorList>
            <person name="Kim H.J."/>
            <person name="Triplett B.A."/>
        </authorList>
    </citation>
    <scope>NUCLEOTIDE SEQUENCE [LARGE SCALE GENOMIC DNA]</scope>
    <source>
        <strain evidence="5 6">CGMCC 4.5593</strain>
    </source>
</reference>
<evidence type="ECO:0000259" key="4">
    <source>
        <dbReference type="Pfam" id="PF01551"/>
    </source>
</evidence>
<dbReference type="InterPro" id="IPR050570">
    <property type="entry name" value="Cell_wall_metabolism_enzyme"/>
</dbReference>
<dbReference type="OrthoDB" id="1099523at2"/>
<dbReference type="PANTHER" id="PTHR21666:SF289">
    <property type="entry name" value="L-ALA--D-GLU ENDOPEPTIDASE"/>
    <property type="match status" value="1"/>
</dbReference>
<dbReference type="SUPFAM" id="SSF51261">
    <property type="entry name" value="Duplicated hybrid motif"/>
    <property type="match status" value="1"/>
</dbReference>